<dbReference type="PANTHER" id="PTHR33434">
    <property type="entry name" value="DEGV DOMAIN-CONTAINING PROTEIN DR_1986-RELATED"/>
    <property type="match status" value="1"/>
</dbReference>
<dbReference type="InterPro" id="IPR003797">
    <property type="entry name" value="DegV"/>
</dbReference>
<dbReference type="InterPro" id="IPR043168">
    <property type="entry name" value="DegV_C"/>
</dbReference>
<name>A0A9E7DIM1_9FIRM</name>
<evidence type="ECO:0000313" key="3">
    <source>
        <dbReference type="EMBL" id="UQK58694.1"/>
    </source>
</evidence>
<dbReference type="AlphaFoldDB" id="A0A9E7DIM1"/>
<reference evidence="3" key="1">
    <citation type="submission" date="2022-04" db="EMBL/GenBank/DDBJ databases">
        <title>Complete genome sequences of Ezakiella coagulans and Fenollaria massiliensis.</title>
        <authorList>
            <person name="France M.T."/>
            <person name="Clifford J."/>
            <person name="Narina S."/>
            <person name="Rutt L."/>
            <person name="Ravel J."/>
        </authorList>
    </citation>
    <scope>NUCLEOTIDE SEQUENCE</scope>
    <source>
        <strain evidence="3">C0061C2</strain>
    </source>
</reference>
<evidence type="ECO:0000256" key="2">
    <source>
        <dbReference type="ARBA" id="ARBA00023121"/>
    </source>
</evidence>
<dbReference type="SUPFAM" id="SSF82549">
    <property type="entry name" value="DAK1/DegV-like"/>
    <property type="match status" value="1"/>
</dbReference>
<dbReference type="PROSITE" id="PS51482">
    <property type="entry name" value="DEGV"/>
    <property type="match status" value="1"/>
</dbReference>
<accession>A0A9E7DIM1</accession>
<dbReference type="Gene3D" id="3.30.1180.10">
    <property type="match status" value="1"/>
</dbReference>
<dbReference type="KEGG" id="fms:M1R53_05500"/>
<dbReference type="EMBL" id="CP096649">
    <property type="protein sequence ID" value="UQK58694.1"/>
    <property type="molecule type" value="Genomic_DNA"/>
</dbReference>
<keyword evidence="4" id="KW-1185">Reference proteome</keyword>
<dbReference type="GO" id="GO:0008289">
    <property type="term" value="F:lipid binding"/>
    <property type="evidence" value="ECO:0007669"/>
    <property type="project" value="UniProtKB-KW"/>
</dbReference>
<dbReference type="PANTHER" id="PTHR33434:SF3">
    <property type="entry name" value="DEGV DOMAIN-CONTAINING PROTEIN YITS"/>
    <property type="match status" value="1"/>
</dbReference>
<dbReference type="Proteomes" id="UP000831151">
    <property type="component" value="Chromosome"/>
</dbReference>
<dbReference type="RefSeq" id="WP_249242280.1">
    <property type="nucleotide sequence ID" value="NZ_CP096649.1"/>
</dbReference>
<keyword evidence="2" id="KW-0446">Lipid-binding</keyword>
<gene>
    <name evidence="3" type="ORF">M1R53_05500</name>
</gene>
<evidence type="ECO:0000313" key="4">
    <source>
        <dbReference type="Proteomes" id="UP000831151"/>
    </source>
</evidence>
<dbReference type="Gene3D" id="3.40.50.10170">
    <property type="match status" value="1"/>
</dbReference>
<dbReference type="Pfam" id="PF02645">
    <property type="entry name" value="DegV"/>
    <property type="match status" value="1"/>
</dbReference>
<protein>
    <submittedName>
        <fullName evidence="3">DegV family protein</fullName>
    </submittedName>
</protein>
<evidence type="ECO:0000256" key="1">
    <source>
        <dbReference type="ARBA" id="ARBA00003238"/>
    </source>
</evidence>
<dbReference type="NCBIfam" id="TIGR00762">
    <property type="entry name" value="DegV"/>
    <property type="match status" value="1"/>
</dbReference>
<comment type="function">
    <text evidence="1">May bind long-chain fatty acids, such as palmitate, and may play a role in lipid transport or fatty acid metabolism.</text>
</comment>
<sequence length="291" mass="33125">MTKIIIDSASDFTQEEIKEFNLEPLYVSVIDTDDIENIYRDGLDIKTSEIYKNMRNGKIYKTSQINLNQYLEGFEKVCKEGEDFIYICLSYGLTTAWDSSCMAIQMLKEKYPNIKMVSINSKSMTIGEQLIVREIIKMNNECKSIEELEERAKFLAGKVNHLFTVENLEYLYRGGRISKAVKSVGQVLNIKPLLANDTEGALILKDKVRGEAKLYKKILSIYLDDARRNPDILKHTIIGHTDNLANAQKLYEMINEEFDAKDILIREIGTAIGAHVGPGCLAISYIDETIK</sequence>
<proteinExistence type="predicted"/>
<dbReference type="InterPro" id="IPR050270">
    <property type="entry name" value="DegV_domain_contain"/>
</dbReference>
<organism evidence="3 4">
    <name type="scientific">Fenollaria massiliensis</name>
    <dbReference type="NCBI Taxonomy" id="938288"/>
    <lineage>
        <taxon>Bacteria</taxon>
        <taxon>Bacillati</taxon>
        <taxon>Bacillota</taxon>
        <taxon>Clostridia</taxon>
        <taxon>Eubacteriales</taxon>
        <taxon>Fenollaria</taxon>
    </lineage>
</organism>